<dbReference type="GO" id="GO:0005829">
    <property type="term" value="C:cytosol"/>
    <property type="evidence" value="ECO:0007669"/>
    <property type="project" value="TreeGrafter"/>
</dbReference>
<evidence type="ECO:0000256" key="2">
    <source>
        <dbReference type="ARBA" id="ARBA00022741"/>
    </source>
</evidence>
<keyword evidence="2 7" id="KW-0547">Nucleotide-binding</keyword>
<dbReference type="InterPro" id="IPR050547">
    <property type="entry name" value="DEAD_box_RNA_helicases"/>
</dbReference>
<evidence type="ECO:0000256" key="7">
    <source>
        <dbReference type="RuleBase" id="RU000492"/>
    </source>
</evidence>
<evidence type="ECO:0000256" key="3">
    <source>
        <dbReference type="ARBA" id="ARBA00022801"/>
    </source>
</evidence>
<dbReference type="InterPro" id="IPR005580">
    <property type="entry name" value="DbpA/CsdA_RNA-bd_dom"/>
</dbReference>
<dbReference type="GO" id="GO:0003724">
    <property type="term" value="F:RNA helicase activity"/>
    <property type="evidence" value="ECO:0007669"/>
    <property type="project" value="UniProtKB-EC"/>
</dbReference>
<proteinExistence type="inferred from homology"/>
<dbReference type="CDD" id="cd18787">
    <property type="entry name" value="SF2_C_DEAD"/>
    <property type="match status" value="1"/>
</dbReference>
<dbReference type="InterPro" id="IPR000629">
    <property type="entry name" value="RNA-helicase_DEAD-box_CS"/>
</dbReference>
<evidence type="ECO:0000256" key="1">
    <source>
        <dbReference type="ARBA" id="ARBA00012552"/>
    </source>
</evidence>
<evidence type="ECO:0000313" key="12">
    <source>
        <dbReference type="EMBL" id="OGH65877.1"/>
    </source>
</evidence>
<feature type="domain" description="Helicase C-terminal" evidence="10">
    <location>
        <begin position="225"/>
        <end position="377"/>
    </location>
</feature>
<dbReference type="STRING" id="1798676.A3B90_03175"/>
<dbReference type="InterPro" id="IPR027417">
    <property type="entry name" value="P-loop_NTPase"/>
</dbReference>
<keyword evidence="4 7" id="KW-0347">Helicase</keyword>
<feature type="compositionally biased region" description="Basic residues" evidence="8">
    <location>
        <begin position="574"/>
        <end position="584"/>
    </location>
</feature>
<evidence type="ECO:0000259" key="11">
    <source>
        <dbReference type="PROSITE" id="PS51195"/>
    </source>
</evidence>
<dbReference type="Proteomes" id="UP000178742">
    <property type="component" value="Unassembled WGS sequence"/>
</dbReference>
<dbReference type="PANTHER" id="PTHR47963:SF8">
    <property type="entry name" value="ATP-DEPENDENT RNA HELICASE DEAD"/>
    <property type="match status" value="1"/>
</dbReference>
<dbReference type="InterPro" id="IPR014001">
    <property type="entry name" value="Helicase_ATP-bd"/>
</dbReference>
<dbReference type="PROSITE" id="PS51195">
    <property type="entry name" value="Q_MOTIF"/>
    <property type="match status" value="1"/>
</dbReference>
<evidence type="ECO:0000259" key="9">
    <source>
        <dbReference type="PROSITE" id="PS51192"/>
    </source>
</evidence>
<feature type="domain" description="DEAD-box RNA helicase Q" evidence="11">
    <location>
        <begin position="2"/>
        <end position="30"/>
    </location>
</feature>
<dbReference type="InterPro" id="IPR011545">
    <property type="entry name" value="DEAD/DEAH_box_helicase_dom"/>
</dbReference>
<feature type="compositionally biased region" description="Polar residues" evidence="8">
    <location>
        <begin position="546"/>
        <end position="557"/>
    </location>
</feature>
<gene>
    <name evidence="12" type="ORF">A3B90_03175</name>
</gene>
<sequence>MATFSTLGLRPEILASLVKMGFETPTEIQAQAIPHILESRQDLIALAQTGTGKTGAFSLPVLSKIDEILKRPQALILCPTRELCLQISKDIKAFLSEFPAIKVAAIYGGDSYVAQYNALYAGPQIIVGTPGRTLDMVKRGSIKLESISWLILDEADEMMKMGFKEELDAILKTSPADKQTLLFSATMDRTVERIAKTYMKNPKEISTSVKNQGSATIDHEYYMVQAKDKYETLKRILDVHPDIYGIIFCNTRVETQHIAAQLMKEKYTAAAISGELSQGQREQVMAAFRNRQIQILVATDVAARGIDVKELSHVIHYGLPTKTDHYTHRSGRTGRAGSNGTSIAIINLREKYMLRMIESKTGIVFKSKTIPTAKDICTAQLLQVVDKITAAKENAVDISEYMSIIEEKLSHLTREELIHHLVSVELGRFINFYKNLPDIRSAVIQDAKPSPYKNKLFEPRPYTPENMTKMRMNIGKRSGFSVPKLFEVVNSQKNIKGIQIGDIKLEGDYTVLEIDKSRKTMFMNALNNRIINGVTLHVEPLGDMPISQTNVPQQEQTAVPRPSAPKPQMFKERTRGKKFAKKKY</sequence>
<evidence type="ECO:0000313" key="13">
    <source>
        <dbReference type="Proteomes" id="UP000178742"/>
    </source>
</evidence>
<dbReference type="PANTHER" id="PTHR47963">
    <property type="entry name" value="DEAD-BOX ATP-DEPENDENT RNA HELICASE 47, MITOCHONDRIAL"/>
    <property type="match status" value="1"/>
</dbReference>
<dbReference type="Gene3D" id="3.30.70.330">
    <property type="match status" value="1"/>
</dbReference>
<dbReference type="Pfam" id="PF00271">
    <property type="entry name" value="Helicase_C"/>
    <property type="match status" value="1"/>
</dbReference>
<feature type="region of interest" description="Disordered" evidence="8">
    <location>
        <begin position="545"/>
        <end position="584"/>
    </location>
</feature>
<dbReference type="InterPro" id="IPR012677">
    <property type="entry name" value="Nucleotide-bd_a/b_plait_sf"/>
</dbReference>
<keyword evidence="3 7" id="KW-0378">Hydrolase</keyword>
<protein>
    <recommendedName>
        <fullName evidence="1">RNA helicase</fullName>
        <ecNumber evidence="1">3.6.4.13</ecNumber>
    </recommendedName>
</protein>
<reference evidence="12 13" key="1">
    <citation type="journal article" date="2016" name="Nat. Commun.">
        <title>Thousands of microbial genomes shed light on interconnected biogeochemical processes in an aquifer system.</title>
        <authorList>
            <person name="Anantharaman K."/>
            <person name="Brown C.T."/>
            <person name="Hug L.A."/>
            <person name="Sharon I."/>
            <person name="Castelle C.J."/>
            <person name="Probst A.J."/>
            <person name="Thomas B.C."/>
            <person name="Singh A."/>
            <person name="Wilkins M.J."/>
            <person name="Karaoz U."/>
            <person name="Brodie E.L."/>
            <person name="Williams K.H."/>
            <person name="Hubbard S.S."/>
            <person name="Banfield J.F."/>
        </authorList>
    </citation>
    <scope>NUCLEOTIDE SEQUENCE [LARGE SCALE GENOMIC DNA]</scope>
</reference>
<dbReference type="GO" id="GO:0005524">
    <property type="term" value="F:ATP binding"/>
    <property type="evidence" value="ECO:0007669"/>
    <property type="project" value="UniProtKB-KW"/>
</dbReference>
<dbReference type="CDD" id="cd12252">
    <property type="entry name" value="RRM_DbpA"/>
    <property type="match status" value="1"/>
</dbReference>
<dbReference type="Pfam" id="PF03880">
    <property type="entry name" value="DbpA"/>
    <property type="match status" value="1"/>
</dbReference>
<evidence type="ECO:0000256" key="6">
    <source>
        <dbReference type="PROSITE-ProRule" id="PRU00552"/>
    </source>
</evidence>
<dbReference type="Gene3D" id="3.40.50.300">
    <property type="entry name" value="P-loop containing nucleotide triphosphate hydrolases"/>
    <property type="match status" value="2"/>
</dbReference>
<feature type="short sequence motif" description="Q motif" evidence="6">
    <location>
        <begin position="2"/>
        <end position="30"/>
    </location>
</feature>
<name>A0A1F6M2M3_9BACT</name>
<dbReference type="PROSITE" id="PS51192">
    <property type="entry name" value="HELICASE_ATP_BIND_1"/>
    <property type="match status" value="1"/>
</dbReference>
<dbReference type="InterPro" id="IPR014014">
    <property type="entry name" value="RNA_helicase_DEAD_Q_motif"/>
</dbReference>
<dbReference type="InterPro" id="IPR001650">
    <property type="entry name" value="Helicase_C-like"/>
</dbReference>
<evidence type="ECO:0000256" key="4">
    <source>
        <dbReference type="ARBA" id="ARBA00022806"/>
    </source>
</evidence>
<accession>A0A1F6M2M3</accession>
<dbReference type="GO" id="GO:0009409">
    <property type="term" value="P:response to cold"/>
    <property type="evidence" value="ECO:0007669"/>
    <property type="project" value="TreeGrafter"/>
</dbReference>
<dbReference type="PROSITE" id="PS51194">
    <property type="entry name" value="HELICASE_CTER"/>
    <property type="match status" value="1"/>
</dbReference>
<organism evidence="12 13">
    <name type="scientific">Candidatus Magasanikbacteria bacterium RIFCSPHIGHO2_02_FULL_41_13</name>
    <dbReference type="NCBI Taxonomy" id="1798676"/>
    <lineage>
        <taxon>Bacteria</taxon>
        <taxon>Candidatus Magasanikiibacteriota</taxon>
    </lineage>
</organism>
<dbReference type="SMART" id="SM00487">
    <property type="entry name" value="DEXDc"/>
    <property type="match status" value="1"/>
</dbReference>
<keyword evidence="5 7" id="KW-0067">ATP-binding</keyword>
<dbReference type="InterPro" id="IPR044742">
    <property type="entry name" value="DEAD/DEAH_RhlB"/>
</dbReference>
<evidence type="ECO:0000256" key="8">
    <source>
        <dbReference type="SAM" id="MobiDB-lite"/>
    </source>
</evidence>
<dbReference type="GO" id="GO:0033592">
    <property type="term" value="F:RNA strand annealing activity"/>
    <property type="evidence" value="ECO:0007669"/>
    <property type="project" value="TreeGrafter"/>
</dbReference>
<dbReference type="EC" id="3.6.4.13" evidence="1"/>
<feature type="domain" description="Helicase ATP-binding" evidence="9">
    <location>
        <begin position="34"/>
        <end position="205"/>
    </location>
</feature>
<dbReference type="SUPFAM" id="SSF52540">
    <property type="entry name" value="P-loop containing nucleoside triphosphate hydrolases"/>
    <property type="match status" value="1"/>
</dbReference>
<dbReference type="SMART" id="SM00490">
    <property type="entry name" value="HELICc"/>
    <property type="match status" value="1"/>
</dbReference>
<dbReference type="PROSITE" id="PS00039">
    <property type="entry name" value="DEAD_ATP_HELICASE"/>
    <property type="match status" value="1"/>
</dbReference>
<dbReference type="GO" id="GO:0005840">
    <property type="term" value="C:ribosome"/>
    <property type="evidence" value="ECO:0007669"/>
    <property type="project" value="TreeGrafter"/>
</dbReference>
<dbReference type="CDD" id="cd00268">
    <property type="entry name" value="DEADc"/>
    <property type="match status" value="1"/>
</dbReference>
<dbReference type="GO" id="GO:0016787">
    <property type="term" value="F:hydrolase activity"/>
    <property type="evidence" value="ECO:0007669"/>
    <property type="project" value="UniProtKB-KW"/>
</dbReference>
<comment type="caution">
    <text evidence="12">The sequence shown here is derived from an EMBL/GenBank/DDBJ whole genome shotgun (WGS) entry which is preliminary data.</text>
</comment>
<evidence type="ECO:0000256" key="5">
    <source>
        <dbReference type="ARBA" id="ARBA00022840"/>
    </source>
</evidence>
<comment type="similarity">
    <text evidence="7">Belongs to the DEAD box helicase family.</text>
</comment>
<dbReference type="Pfam" id="PF00270">
    <property type="entry name" value="DEAD"/>
    <property type="match status" value="1"/>
</dbReference>
<dbReference type="EMBL" id="MFPX01000029">
    <property type="protein sequence ID" value="OGH65877.1"/>
    <property type="molecule type" value="Genomic_DNA"/>
</dbReference>
<dbReference type="AlphaFoldDB" id="A0A1F6M2M3"/>
<evidence type="ECO:0000259" key="10">
    <source>
        <dbReference type="PROSITE" id="PS51194"/>
    </source>
</evidence>